<comment type="caution">
    <text evidence="2">The sequence shown here is derived from an EMBL/GenBank/DDBJ whole genome shotgun (WGS) entry which is preliminary data.</text>
</comment>
<keyword evidence="3" id="KW-1185">Reference proteome</keyword>
<feature type="transmembrane region" description="Helical" evidence="1">
    <location>
        <begin position="12"/>
        <end position="35"/>
    </location>
</feature>
<organism evidence="2 3">
    <name type="scientific">Robertkochia marina</name>
    <dbReference type="NCBI Taxonomy" id="1227945"/>
    <lineage>
        <taxon>Bacteria</taxon>
        <taxon>Pseudomonadati</taxon>
        <taxon>Bacteroidota</taxon>
        <taxon>Flavobacteriia</taxon>
        <taxon>Flavobacteriales</taxon>
        <taxon>Flavobacteriaceae</taxon>
        <taxon>Robertkochia</taxon>
    </lineage>
</organism>
<accession>A0A4S3M2J7</accession>
<gene>
    <name evidence="2" type="ORF">E7Z59_03230</name>
</gene>
<evidence type="ECO:0000313" key="3">
    <source>
        <dbReference type="Proteomes" id="UP000305939"/>
    </source>
</evidence>
<sequence length="74" mass="8659">MNKQDDQRNPLKNFAIFSGIAIQMGVTIFLFAWLGRWLDDTYNEGNKLYLIILTLFGVFISIYVVIKQLNQMQK</sequence>
<dbReference type="AlphaFoldDB" id="A0A4S3M2J7"/>
<evidence type="ECO:0000313" key="2">
    <source>
        <dbReference type="EMBL" id="THD69352.1"/>
    </source>
</evidence>
<name>A0A4S3M2J7_9FLAO</name>
<dbReference type="Pfam" id="PF09527">
    <property type="entry name" value="ATPase_gene1"/>
    <property type="match status" value="1"/>
</dbReference>
<keyword evidence="1" id="KW-0472">Membrane</keyword>
<dbReference type="InterPro" id="IPR032820">
    <property type="entry name" value="ATPase_put"/>
</dbReference>
<protein>
    <submittedName>
        <fullName evidence="2">AtpZ/AtpI family protein</fullName>
    </submittedName>
</protein>
<evidence type="ECO:0000256" key="1">
    <source>
        <dbReference type="SAM" id="Phobius"/>
    </source>
</evidence>
<feature type="transmembrane region" description="Helical" evidence="1">
    <location>
        <begin position="47"/>
        <end position="66"/>
    </location>
</feature>
<keyword evidence="1" id="KW-0812">Transmembrane</keyword>
<reference evidence="2 3" key="1">
    <citation type="submission" date="2019-04" db="EMBL/GenBank/DDBJ databases">
        <title>Draft genome sequence of Robertkochia marina CC-AMO-30D.</title>
        <authorList>
            <person name="Hameed A."/>
            <person name="Lin S.-Y."/>
            <person name="Shahina M."/>
            <person name="Lai W.-A."/>
            <person name="Young C.-C."/>
        </authorList>
    </citation>
    <scope>NUCLEOTIDE SEQUENCE [LARGE SCALE GENOMIC DNA]</scope>
    <source>
        <strain evidence="2 3">CC-AMO-30D</strain>
    </source>
</reference>
<keyword evidence="1" id="KW-1133">Transmembrane helix</keyword>
<dbReference type="EMBL" id="SSMC01000001">
    <property type="protein sequence ID" value="THD69352.1"/>
    <property type="molecule type" value="Genomic_DNA"/>
</dbReference>
<dbReference type="OrthoDB" id="9798708at2"/>
<proteinExistence type="predicted"/>
<dbReference type="RefSeq" id="WP_136334843.1">
    <property type="nucleotide sequence ID" value="NZ_QXMP01000001.1"/>
</dbReference>
<dbReference type="Proteomes" id="UP000305939">
    <property type="component" value="Unassembled WGS sequence"/>
</dbReference>